<dbReference type="AlphaFoldDB" id="F4W813"/>
<dbReference type="InParanoid" id="F4W813"/>
<keyword evidence="3" id="KW-1185">Reference proteome</keyword>
<name>F4W813_ACREC</name>
<evidence type="ECO:0000256" key="1">
    <source>
        <dbReference type="SAM" id="MobiDB-lite"/>
    </source>
</evidence>
<accession>F4W813</accession>
<feature type="region of interest" description="Disordered" evidence="1">
    <location>
        <begin position="1"/>
        <end position="54"/>
    </location>
</feature>
<gene>
    <name evidence="2" type="ORF">G5I_01590</name>
</gene>
<reference evidence="2" key="1">
    <citation type="submission" date="2011-02" db="EMBL/GenBank/DDBJ databases">
        <title>The genome of the leaf-cutting ant Acromyrmex echinatior suggests key adaptations to social evolution and fungus farming.</title>
        <authorList>
            <person name="Nygaard S."/>
            <person name="Zhang G."/>
        </authorList>
    </citation>
    <scope>NUCLEOTIDE SEQUENCE</scope>
</reference>
<proteinExistence type="predicted"/>
<feature type="compositionally biased region" description="Basic and acidic residues" evidence="1">
    <location>
        <begin position="1"/>
        <end position="49"/>
    </location>
</feature>
<evidence type="ECO:0000313" key="3">
    <source>
        <dbReference type="Proteomes" id="UP000007755"/>
    </source>
</evidence>
<evidence type="ECO:0000313" key="2">
    <source>
        <dbReference type="EMBL" id="EGI69683.1"/>
    </source>
</evidence>
<organism evidence="3">
    <name type="scientific">Acromyrmex echinatior</name>
    <name type="common">Panamanian leafcutter ant</name>
    <name type="synonym">Acromyrmex octospinosus echinatior</name>
    <dbReference type="NCBI Taxonomy" id="103372"/>
    <lineage>
        <taxon>Eukaryota</taxon>
        <taxon>Metazoa</taxon>
        <taxon>Ecdysozoa</taxon>
        <taxon>Arthropoda</taxon>
        <taxon>Hexapoda</taxon>
        <taxon>Insecta</taxon>
        <taxon>Pterygota</taxon>
        <taxon>Neoptera</taxon>
        <taxon>Endopterygota</taxon>
        <taxon>Hymenoptera</taxon>
        <taxon>Apocrita</taxon>
        <taxon>Aculeata</taxon>
        <taxon>Formicoidea</taxon>
        <taxon>Formicidae</taxon>
        <taxon>Myrmicinae</taxon>
        <taxon>Acromyrmex</taxon>
    </lineage>
</organism>
<dbReference type="EMBL" id="GL887888">
    <property type="protein sequence ID" value="EGI69683.1"/>
    <property type="molecule type" value="Genomic_DNA"/>
</dbReference>
<dbReference type="Proteomes" id="UP000007755">
    <property type="component" value="Unassembled WGS sequence"/>
</dbReference>
<protein>
    <submittedName>
        <fullName evidence="2">Uncharacterized protein</fullName>
    </submittedName>
</protein>
<sequence length="131" mass="15191">MFSGPRREDGLKDLRGKGKKWGQVEKQEISGSRIKEVRSKRERERERGGRRGAQLSTYRRNFLTALLCPEEQNAVETGREGRKTGVARKINVTISKPRALNYTQEPRYDQWHITQRKRTPPLALGLKFIVT</sequence>